<dbReference type="InterPro" id="IPR017853">
    <property type="entry name" value="GH"/>
</dbReference>
<protein>
    <recommendedName>
        <fullName evidence="1">Glycosyl hydrolase family 13 catalytic domain-containing protein</fullName>
    </recommendedName>
</protein>
<evidence type="ECO:0000313" key="2">
    <source>
        <dbReference type="EMBL" id="RKL67896.1"/>
    </source>
</evidence>
<dbReference type="Proteomes" id="UP000281498">
    <property type="component" value="Unassembled WGS sequence"/>
</dbReference>
<organism evidence="2 3">
    <name type="scientific">Salipaludibacillus neizhouensis</name>
    <dbReference type="NCBI Taxonomy" id="885475"/>
    <lineage>
        <taxon>Bacteria</taxon>
        <taxon>Bacillati</taxon>
        <taxon>Bacillota</taxon>
        <taxon>Bacilli</taxon>
        <taxon>Bacillales</taxon>
        <taxon>Bacillaceae</taxon>
    </lineage>
</organism>
<dbReference type="Pfam" id="PF00128">
    <property type="entry name" value="Alpha-amylase"/>
    <property type="match status" value="1"/>
</dbReference>
<gene>
    <name evidence="2" type="ORF">CR203_05155</name>
</gene>
<dbReference type="Gene3D" id="3.20.20.80">
    <property type="entry name" value="Glycosidases"/>
    <property type="match status" value="1"/>
</dbReference>
<evidence type="ECO:0000259" key="1">
    <source>
        <dbReference type="Pfam" id="PF00128"/>
    </source>
</evidence>
<reference evidence="2 3" key="1">
    <citation type="submission" date="2017-10" db="EMBL/GenBank/DDBJ databases">
        <title>Bacillus sp. nov., a halophilic bacterium isolated from a Keqin Lake.</title>
        <authorList>
            <person name="Wang H."/>
        </authorList>
    </citation>
    <scope>NUCLEOTIDE SEQUENCE [LARGE SCALE GENOMIC DNA]</scope>
    <source>
        <strain evidence="2 3">KCTC 13187</strain>
    </source>
</reference>
<dbReference type="EMBL" id="PDOE01000002">
    <property type="protein sequence ID" value="RKL67896.1"/>
    <property type="molecule type" value="Genomic_DNA"/>
</dbReference>
<dbReference type="InterPro" id="IPR006047">
    <property type="entry name" value="GH13_cat_dom"/>
</dbReference>
<name>A0A3A9KTF2_9BACI</name>
<feature type="domain" description="Glycosyl hydrolase family 13 catalytic" evidence="1">
    <location>
        <begin position="1"/>
        <end position="95"/>
    </location>
</feature>
<sequence length="104" mass="12036">MLATVYFLLKGMPYIYQGQEIGMANVLYPSITDYDDIASIDQYHSAITDGYSEDEALSFIHNRSRDNARTPMQWSEGEKSGFTNGKQWLKVNQNYFCKVREYVT</sequence>
<dbReference type="GO" id="GO:0005975">
    <property type="term" value="P:carbohydrate metabolic process"/>
    <property type="evidence" value="ECO:0007669"/>
    <property type="project" value="InterPro"/>
</dbReference>
<proteinExistence type="predicted"/>
<dbReference type="SUPFAM" id="SSF51445">
    <property type="entry name" value="(Trans)glycosidases"/>
    <property type="match status" value="1"/>
</dbReference>
<keyword evidence="3" id="KW-1185">Reference proteome</keyword>
<accession>A0A3A9KTF2</accession>
<comment type="caution">
    <text evidence="2">The sequence shown here is derived from an EMBL/GenBank/DDBJ whole genome shotgun (WGS) entry which is preliminary data.</text>
</comment>
<evidence type="ECO:0000313" key="3">
    <source>
        <dbReference type="Proteomes" id="UP000281498"/>
    </source>
</evidence>
<dbReference type="AlphaFoldDB" id="A0A3A9KTF2"/>